<accession>A0ABS6BIK0</accession>
<protein>
    <submittedName>
        <fullName evidence="1">Uncharacterized protein</fullName>
    </submittedName>
</protein>
<evidence type="ECO:0000313" key="1">
    <source>
        <dbReference type="EMBL" id="MBU3077049.1"/>
    </source>
</evidence>
<name>A0ABS6BIK0_9SPHN</name>
<dbReference type="RefSeq" id="WP_216320577.1">
    <property type="nucleotide sequence ID" value="NZ_JAHKRT010000002.1"/>
</dbReference>
<proteinExistence type="predicted"/>
<comment type="caution">
    <text evidence="1">The sequence shown here is derived from an EMBL/GenBank/DDBJ whole genome shotgun (WGS) entry which is preliminary data.</text>
</comment>
<gene>
    <name evidence="1" type="ORF">KOF26_04150</name>
</gene>
<reference evidence="1 2" key="1">
    <citation type="submission" date="2021-06" db="EMBL/GenBank/DDBJ databases">
        <title>Sphingomonas sp. XMGL2, whole genome shotgun sequencing project.</title>
        <authorList>
            <person name="Zhao G."/>
            <person name="Shen L."/>
        </authorList>
    </citation>
    <scope>NUCLEOTIDE SEQUENCE [LARGE SCALE GENOMIC DNA]</scope>
    <source>
        <strain evidence="1 2">XMGL2</strain>
    </source>
</reference>
<sequence length="99" mass="10010">MANIDGAWNCTVSSPMGPQELTLTIQTSGDSFTGTASGQLGSLDLEDGAVDGDSITFKLQLKVPMPMALDGQATVSGDTLTGTVTAGAFGSWPITGTRA</sequence>
<dbReference type="EMBL" id="JAHKRT010000002">
    <property type="protein sequence ID" value="MBU3077049.1"/>
    <property type="molecule type" value="Genomic_DNA"/>
</dbReference>
<organism evidence="1 2">
    <name type="scientific">Sphingomonas quercus</name>
    <dbReference type="NCBI Taxonomy" id="2842451"/>
    <lineage>
        <taxon>Bacteria</taxon>
        <taxon>Pseudomonadati</taxon>
        <taxon>Pseudomonadota</taxon>
        <taxon>Alphaproteobacteria</taxon>
        <taxon>Sphingomonadales</taxon>
        <taxon>Sphingomonadaceae</taxon>
        <taxon>Sphingomonas</taxon>
    </lineage>
</organism>
<evidence type="ECO:0000313" key="2">
    <source>
        <dbReference type="Proteomes" id="UP000776276"/>
    </source>
</evidence>
<dbReference type="Proteomes" id="UP000776276">
    <property type="component" value="Unassembled WGS sequence"/>
</dbReference>
<keyword evidence="2" id="KW-1185">Reference proteome</keyword>